<evidence type="ECO:0000259" key="1">
    <source>
        <dbReference type="PROSITE" id="PS51819"/>
    </source>
</evidence>
<organism evidence="2 3">
    <name type="scientific">Williamsia sterculiae</name>
    <dbReference type="NCBI Taxonomy" id="1344003"/>
    <lineage>
        <taxon>Bacteria</taxon>
        <taxon>Bacillati</taxon>
        <taxon>Actinomycetota</taxon>
        <taxon>Actinomycetes</taxon>
        <taxon>Mycobacteriales</taxon>
        <taxon>Nocardiaceae</taxon>
        <taxon>Williamsia</taxon>
    </lineage>
</organism>
<evidence type="ECO:0000313" key="3">
    <source>
        <dbReference type="Proteomes" id="UP000186218"/>
    </source>
</evidence>
<keyword evidence="3" id="KW-1185">Reference proteome</keyword>
<dbReference type="PROSITE" id="PS51819">
    <property type="entry name" value="VOC"/>
    <property type="match status" value="1"/>
</dbReference>
<reference evidence="2 3" key="1">
    <citation type="submission" date="2017-01" db="EMBL/GenBank/DDBJ databases">
        <authorList>
            <person name="Mah S.A."/>
            <person name="Swanson W.J."/>
            <person name="Moy G.W."/>
            <person name="Vacquier V.D."/>
        </authorList>
    </citation>
    <scope>NUCLEOTIDE SEQUENCE [LARGE SCALE GENOMIC DNA]</scope>
    <source>
        <strain evidence="2 3">CPCC 203464</strain>
    </source>
</reference>
<dbReference type="AlphaFoldDB" id="A0A1N7HCG9"/>
<gene>
    <name evidence="2" type="ORF">SAMN05445060_3938</name>
</gene>
<feature type="domain" description="VOC" evidence="1">
    <location>
        <begin position="3"/>
        <end position="128"/>
    </location>
</feature>
<dbReference type="SUPFAM" id="SSF54593">
    <property type="entry name" value="Glyoxalase/Bleomycin resistance protein/Dihydroxybiphenyl dioxygenase"/>
    <property type="match status" value="1"/>
</dbReference>
<name>A0A1N7HCG9_9NOCA</name>
<protein>
    <recommendedName>
        <fullName evidence="1">VOC domain-containing protein</fullName>
    </recommendedName>
</protein>
<dbReference type="Proteomes" id="UP000186218">
    <property type="component" value="Unassembled WGS sequence"/>
</dbReference>
<dbReference type="Pfam" id="PF22677">
    <property type="entry name" value="Ble-like_N"/>
    <property type="match status" value="1"/>
</dbReference>
<dbReference type="EMBL" id="FTNT01000015">
    <property type="protein sequence ID" value="SIS22388.1"/>
    <property type="molecule type" value="Genomic_DNA"/>
</dbReference>
<dbReference type="OrthoDB" id="4265398at2"/>
<dbReference type="InterPro" id="IPR053863">
    <property type="entry name" value="Glyoxy/Ble-like_N"/>
</dbReference>
<sequence>MSRMLFVNLPVADITATREFFTTLGFAINDTFSDENTASVVISDQAIVMMLQTERFRSFVAEGDIVDTTVAREALFALSADTRDGVDDLVDAALAAGASPWGEPQDLGFMYGRSFRDLDGHAWEVVWMDPAQIPG</sequence>
<proteinExistence type="predicted"/>
<accession>A0A1N7HCG9</accession>
<dbReference type="PANTHER" id="PTHR36503:SF2">
    <property type="entry name" value="BLR2408 PROTEIN"/>
    <property type="match status" value="1"/>
</dbReference>
<dbReference type="STRING" id="1344003.SAMN05445060_3938"/>
<dbReference type="PANTHER" id="PTHR36503">
    <property type="entry name" value="BLR2520 PROTEIN"/>
    <property type="match status" value="1"/>
</dbReference>
<dbReference type="RefSeq" id="WP_076482739.1">
    <property type="nucleotide sequence ID" value="NZ_FTNT01000015.1"/>
</dbReference>
<dbReference type="InterPro" id="IPR037523">
    <property type="entry name" value="VOC_core"/>
</dbReference>
<dbReference type="InterPro" id="IPR029068">
    <property type="entry name" value="Glyas_Bleomycin-R_OHBP_Dase"/>
</dbReference>
<evidence type="ECO:0000313" key="2">
    <source>
        <dbReference type="EMBL" id="SIS22388.1"/>
    </source>
</evidence>
<dbReference type="Gene3D" id="3.10.180.10">
    <property type="entry name" value="2,3-Dihydroxybiphenyl 1,2-Dioxygenase, domain 1"/>
    <property type="match status" value="1"/>
</dbReference>